<dbReference type="EMBL" id="LSYS01007194">
    <property type="protein sequence ID" value="OPJ72245.1"/>
    <property type="molecule type" value="Genomic_DNA"/>
</dbReference>
<name>A0A1V4JJN1_PATFA</name>
<accession>A0A1V4JJN1</accession>
<evidence type="ECO:0000313" key="1">
    <source>
        <dbReference type="EMBL" id="OPJ72245.1"/>
    </source>
</evidence>
<evidence type="ECO:0000313" key="2">
    <source>
        <dbReference type="Proteomes" id="UP000190648"/>
    </source>
</evidence>
<gene>
    <name evidence="1" type="ORF">AV530_018706</name>
</gene>
<keyword evidence="2" id="KW-1185">Reference proteome</keyword>
<protein>
    <submittedName>
        <fullName evidence="1">Uncharacterized protein</fullName>
    </submittedName>
</protein>
<proteinExistence type="predicted"/>
<reference evidence="1 2" key="1">
    <citation type="submission" date="2016-02" db="EMBL/GenBank/DDBJ databases">
        <title>Band-tailed pigeon sequencing and assembly.</title>
        <authorList>
            <person name="Soares A.E."/>
            <person name="Novak B.J."/>
            <person name="Rice E.S."/>
            <person name="O'Connell B."/>
            <person name="Chang D."/>
            <person name="Weber S."/>
            <person name="Shapiro B."/>
        </authorList>
    </citation>
    <scope>NUCLEOTIDE SEQUENCE [LARGE SCALE GENOMIC DNA]</scope>
    <source>
        <strain evidence="1">BTP2013</strain>
        <tissue evidence="1">Blood</tissue>
    </source>
</reference>
<comment type="caution">
    <text evidence="1">The sequence shown here is derived from an EMBL/GenBank/DDBJ whole genome shotgun (WGS) entry which is preliminary data.</text>
</comment>
<dbReference type="AlphaFoldDB" id="A0A1V4JJN1"/>
<organism evidence="1 2">
    <name type="scientific">Patagioenas fasciata monilis</name>
    <dbReference type="NCBI Taxonomy" id="372326"/>
    <lineage>
        <taxon>Eukaryota</taxon>
        <taxon>Metazoa</taxon>
        <taxon>Chordata</taxon>
        <taxon>Craniata</taxon>
        <taxon>Vertebrata</taxon>
        <taxon>Euteleostomi</taxon>
        <taxon>Archelosauria</taxon>
        <taxon>Archosauria</taxon>
        <taxon>Dinosauria</taxon>
        <taxon>Saurischia</taxon>
        <taxon>Theropoda</taxon>
        <taxon>Coelurosauria</taxon>
        <taxon>Aves</taxon>
        <taxon>Neognathae</taxon>
        <taxon>Neoaves</taxon>
        <taxon>Columbimorphae</taxon>
        <taxon>Columbiformes</taxon>
        <taxon>Columbidae</taxon>
        <taxon>Patagioenas</taxon>
    </lineage>
</organism>
<dbReference type="Proteomes" id="UP000190648">
    <property type="component" value="Unassembled WGS sequence"/>
</dbReference>
<sequence length="103" mass="12061">MQRLLMNLLTLWFNRDLMDMCSTRAWWQQFPNKEGDYIQDLEHQCLALHPQWSLFSGISSTPRACKPGEMSTGTDLIMTVFSVKCFLYCERVTMTDPLHSRPL</sequence>